<dbReference type="RefSeq" id="WP_184146095.1">
    <property type="nucleotide sequence ID" value="NZ_JACHFM010000001.1"/>
</dbReference>
<reference evidence="2 3" key="1">
    <citation type="submission" date="2020-08" db="EMBL/GenBank/DDBJ databases">
        <title>Genomic Encyclopedia of Type Strains, Phase IV (KMG-IV): sequencing the most valuable type-strain genomes for metagenomic binning, comparative biology and taxonomic classification.</title>
        <authorList>
            <person name="Goeker M."/>
        </authorList>
    </citation>
    <scope>NUCLEOTIDE SEQUENCE [LARGE SCALE GENOMIC DNA]</scope>
    <source>
        <strain evidence="2 3">DSM 101730</strain>
    </source>
</reference>
<feature type="region of interest" description="Disordered" evidence="1">
    <location>
        <begin position="1"/>
        <end position="36"/>
    </location>
</feature>
<sequence>MSEDERSKWTADALRKAMAAREEAATQTDSHLSEAEHDRLAAFTQDFLTHHIGPEELKEVRKRVEAAAKRGEFEALIYTFPSSLCTDDGRAINSAEPDWPTTLRGKAKEMYETWERHARSMGYRLKAEIVTFPGGIPGDVGFFLNWSRPEK</sequence>
<gene>
    <name evidence="2" type="ORF">HNP73_000136</name>
</gene>
<dbReference type="AlphaFoldDB" id="A0A840SHQ3"/>
<accession>A0A840SHQ3</accession>
<organism evidence="2 3">
    <name type="scientific">Amaricoccus macauensis</name>
    <dbReference type="NCBI Taxonomy" id="57001"/>
    <lineage>
        <taxon>Bacteria</taxon>
        <taxon>Pseudomonadati</taxon>
        <taxon>Pseudomonadota</taxon>
        <taxon>Alphaproteobacteria</taxon>
        <taxon>Rhodobacterales</taxon>
        <taxon>Paracoccaceae</taxon>
        <taxon>Amaricoccus</taxon>
    </lineage>
</organism>
<name>A0A840SHQ3_9RHOB</name>
<dbReference type="Proteomes" id="UP000549457">
    <property type="component" value="Unassembled WGS sequence"/>
</dbReference>
<evidence type="ECO:0000313" key="3">
    <source>
        <dbReference type="Proteomes" id="UP000549457"/>
    </source>
</evidence>
<feature type="compositionally biased region" description="Basic and acidic residues" evidence="1">
    <location>
        <begin position="1"/>
        <end position="24"/>
    </location>
</feature>
<keyword evidence="3" id="KW-1185">Reference proteome</keyword>
<dbReference type="EMBL" id="JACHFM010000001">
    <property type="protein sequence ID" value="MBB5220215.1"/>
    <property type="molecule type" value="Genomic_DNA"/>
</dbReference>
<comment type="caution">
    <text evidence="2">The sequence shown here is derived from an EMBL/GenBank/DDBJ whole genome shotgun (WGS) entry which is preliminary data.</text>
</comment>
<evidence type="ECO:0000256" key="1">
    <source>
        <dbReference type="SAM" id="MobiDB-lite"/>
    </source>
</evidence>
<protein>
    <submittedName>
        <fullName evidence="2">Uncharacterized protein</fullName>
    </submittedName>
</protein>
<proteinExistence type="predicted"/>
<evidence type="ECO:0000313" key="2">
    <source>
        <dbReference type="EMBL" id="MBB5220215.1"/>
    </source>
</evidence>